<sequence length="373" mass="43672">MEGPRGAKKSEFPKVIDLINKVFRTDRGHNPTMKEEFPILLVEENIDNIRVIVEDGVPVSDVNFVQRQILIENASIEVASIGAVCTHPDHRGKGYSSLILDDVEKKMYEDGVDMLLVSGTRSLYARRGCTQTKNFMKYTIEPKNIEMDLELREYNSSYLEDIMPMYNSAATRFYRSREDFEKLIESAVMPWGPFTYKRYVIFRENKLIGYVFMRIIEVNEKFGQVIECFGESEDIFKILSNLGKDLKLKNVFYMVNKEDKKNHLKSYSKCEEFFQEGTVKVINFTKLMKNLSPYFKQYLNSAEMKELKFYEENNEYIIEFKNEILKIKDIVILNKLLFEGTSAVNDALSNEFKHVLDMIFPMPFPWVANLNYQ</sequence>
<dbReference type="Proteomes" id="UP000184526">
    <property type="component" value="Unassembled WGS sequence"/>
</dbReference>
<dbReference type="AlphaFoldDB" id="A0A1M5WN76"/>
<dbReference type="InterPro" id="IPR016181">
    <property type="entry name" value="Acyl_CoA_acyltransferase"/>
</dbReference>
<evidence type="ECO:0000313" key="3">
    <source>
        <dbReference type="Proteomes" id="UP000184526"/>
    </source>
</evidence>
<dbReference type="SUPFAM" id="SSF55729">
    <property type="entry name" value="Acyl-CoA N-acyltransferases (Nat)"/>
    <property type="match status" value="1"/>
</dbReference>
<dbReference type="OrthoDB" id="5291446at2"/>
<gene>
    <name evidence="2" type="ORF">SAMN02745196_01726</name>
</gene>
<protein>
    <submittedName>
        <fullName evidence="2">Acetyltransferase (GNAT) domain-containing protein</fullName>
    </submittedName>
</protein>
<dbReference type="Pfam" id="PF13527">
    <property type="entry name" value="Acetyltransf_9"/>
    <property type="match status" value="1"/>
</dbReference>
<accession>A0A1M5WN76</accession>
<dbReference type="InterPro" id="IPR051554">
    <property type="entry name" value="Acetyltransferase_Eis"/>
</dbReference>
<dbReference type="RefSeq" id="WP_072831622.1">
    <property type="nucleotide sequence ID" value="NZ_FQXP01000006.1"/>
</dbReference>
<dbReference type="GO" id="GO:0034069">
    <property type="term" value="F:aminoglycoside N-acetyltransferase activity"/>
    <property type="evidence" value="ECO:0007669"/>
    <property type="project" value="TreeGrafter"/>
</dbReference>
<dbReference type="CDD" id="cd04301">
    <property type="entry name" value="NAT_SF"/>
    <property type="match status" value="1"/>
</dbReference>
<dbReference type="STRING" id="1121306.SAMN02745196_01726"/>
<evidence type="ECO:0000313" key="2">
    <source>
        <dbReference type="EMBL" id="SHH88473.1"/>
    </source>
</evidence>
<dbReference type="Gene3D" id="3.40.630.30">
    <property type="match status" value="1"/>
</dbReference>
<keyword evidence="3" id="KW-1185">Reference proteome</keyword>
<keyword evidence="2" id="KW-0808">Transferase</keyword>
<name>A0A1M5WN76_9CLOT</name>
<dbReference type="EMBL" id="FQXP01000006">
    <property type="protein sequence ID" value="SHH88473.1"/>
    <property type="molecule type" value="Genomic_DNA"/>
</dbReference>
<dbReference type="PROSITE" id="PS51186">
    <property type="entry name" value="GNAT"/>
    <property type="match status" value="1"/>
</dbReference>
<dbReference type="PANTHER" id="PTHR37817">
    <property type="entry name" value="N-ACETYLTRANSFERASE EIS"/>
    <property type="match status" value="1"/>
</dbReference>
<reference evidence="2 3" key="1">
    <citation type="submission" date="2016-11" db="EMBL/GenBank/DDBJ databases">
        <authorList>
            <person name="Jaros S."/>
            <person name="Januszkiewicz K."/>
            <person name="Wedrychowicz H."/>
        </authorList>
    </citation>
    <scope>NUCLEOTIDE SEQUENCE [LARGE SCALE GENOMIC DNA]</scope>
    <source>
        <strain evidence="2 3">DSM 3089</strain>
    </source>
</reference>
<evidence type="ECO:0000259" key="1">
    <source>
        <dbReference type="PROSITE" id="PS51186"/>
    </source>
</evidence>
<dbReference type="PANTHER" id="PTHR37817:SF1">
    <property type="entry name" value="N-ACETYLTRANSFERASE EIS"/>
    <property type="match status" value="1"/>
</dbReference>
<organism evidence="2 3">
    <name type="scientific">Clostridium collagenovorans DSM 3089</name>
    <dbReference type="NCBI Taxonomy" id="1121306"/>
    <lineage>
        <taxon>Bacteria</taxon>
        <taxon>Bacillati</taxon>
        <taxon>Bacillota</taxon>
        <taxon>Clostridia</taxon>
        <taxon>Eubacteriales</taxon>
        <taxon>Clostridiaceae</taxon>
        <taxon>Clostridium</taxon>
    </lineage>
</organism>
<proteinExistence type="predicted"/>
<dbReference type="InterPro" id="IPR000182">
    <property type="entry name" value="GNAT_dom"/>
</dbReference>
<feature type="domain" description="N-acetyltransferase" evidence="1">
    <location>
        <begin position="2"/>
        <end position="152"/>
    </location>
</feature>
<dbReference type="GO" id="GO:0030649">
    <property type="term" value="P:aminoglycoside antibiotic catabolic process"/>
    <property type="evidence" value="ECO:0007669"/>
    <property type="project" value="TreeGrafter"/>
</dbReference>